<dbReference type="PANTHER" id="PTHR11757">
    <property type="entry name" value="PROTEASE FAMILY S9A OLIGOPEPTIDASE"/>
    <property type="match status" value="1"/>
</dbReference>
<keyword evidence="2 6" id="KW-0645">Protease</keyword>
<dbReference type="GO" id="GO:0006508">
    <property type="term" value="P:proteolysis"/>
    <property type="evidence" value="ECO:0007669"/>
    <property type="project" value="UniProtKB-KW"/>
</dbReference>
<dbReference type="EMBL" id="JADGKB010000088">
    <property type="protein sequence ID" value="KAJ3254309.1"/>
    <property type="molecule type" value="Genomic_DNA"/>
</dbReference>
<organism evidence="9 10">
    <name type="scientific">Boothiomyces macroporosus</name>
    <dbReference type="NCBI Taxonomy" id="261099"/>
    <lineage>
        <taxon>Eukaryota</taxon>
        <taxon>Fungi</taxon>
        <taxon>Fungi incertae sedis</taxon>
        <taxon>Chytridiomycota</taxon>
        <taxon>Chytridiomycota incertae sedis</taxon>
        <taxon>Chytridiomycetes</taxon>
        <taxon>Rhizophydiales</taxon>
        <taxon>Terramycetaceae</taxon>
        <taxon>Boothiomyces</taxon>
    </lineage>
</organism>
<proteinExistence type="inferred from homology"/>
<evidence type="ECO:0000256" key="1">
    <source>
        <dbReference type="ARBA" id="ARBA00005228"/>
    </source>
</evidence>
<comment type="function">
    <text evidence="5">Serine peptidase whose precise substrate specificity remains unclear. Does not cleave peptides after a arginine or lysine residue. Regulates trans-Golgi network morphology and sorting by regulating the membrane binding of the AP-1 complex. May play a role in the regulation of synaptic vesicle exocytosis.</text>
</comment>
<dbReference type="PRINTS" id="PR00862">
    <property type="entry name" value="PROLIGOPTASE"/>
</dbReference>
<evidence type="ECO:0000256" key="4">
    <source>
        <dbReference type="ARBA" id="ARBA00022825"/>
    </source>
</evidence>
<keyword evidence="4 6" id="KW-0720">Serine protease</keyword>
<dbReference type="InterPro" id="IPR029058">
    <property type="entry name" value="AB_hydrolase_fold"/>
</dbReference>
<dbReference type="InterPro" id="IPR002470">
    <property type="entry name" value="Peptidase_S9A"/>
</dbReference>
<evidence type="ECO:0000256" key="3">
    <source>
        <dbReference type="ARBA" id="ARBA00022801"/>
    </source>
</evidence>
<evidence type="ECO:0000259" key="7">
    <source>
        <dbReference type="Pfam" id="PF00326"/>
    </source>
</evidence>
<feature type="domain" description="Peptidase S9 prolyl oligopeptidase catalytic" evidence="7">
    <location>
        <begin position="487"/>
        <end position="678"/>
    </location>
</feature>
<reference evidence="9" key="1">
    <citation type="submission" date="2020-05" db="EMBL/GenBank/DDBJ databases">
        <title>Phylogenomic resolution of chytrid fungi.</title>
        <authorList>
            <person name="Stajich J.E."/>
            <person name="Amses K."/>
            <person name="Simmons R."/>
            <person name="Seto K."/>
            <person name="Myers J."/>
            <person name="Bonds A."/>
            <person name="Quandt C.A."/>
            <person name="Barry K."/>
            <person name="Liu P."/>
            <person name="Grigoriev I."/>
            <person name="Longcore J.E."/>
            <person name="James T.Y."/>
        </authorList>
    </citation>
    <scope>NUCLEOTIDE SEQUENCE</scope>
    <source>
        <strain evidence="9">PLAUS21</strain>
    </source>
</reference>
<keyword evidence="3 6" id="KW-0378">Hydrolase</keyword>
<dbReference type="InterPro" id="IPR001375">
    <property type="entry name" value="Peptidase_S9_cat"/>
</dbReference>
<sequence length="692" mass="79591">MTIDFPLAKRVEYQNEYHGRVYPDYYHWLRNESPATNPDIMEYIKAENEYYDSYFSDKQQLIEKLKSESQALSNGQGIPGALHHVEPFYYYWRKEEGKKRWYYCRKYGLEAEEQIILDMNEYDSEYVGLHTTAVSPDQNVLAFSVDFKGDERYKVLFKDLKTMRMMDEYSIPECSGSIVWGMDNQTVFYVKKDQKQRPCSVYRRSFGLEEVKIFHEADESFRVYLQQSISKEYLFVVTYSTSTKEWSFVNLSESSDDLKLVLKRSTGHIYSVEHQGTQFIITTNGTGKFRNNRLCVCPISNTGIETWKEFAPYNPHTRLIDVIAFKNHVVTIERCNGQNLFRVYEYNSDNGHLSEPQTIEFSESFDELSYHSEEFSIRVESPISPPKLLSYNMNRKSLTVIKETVLNNFDPSRYTSEIIKVPIPKEHQVNIDDCPLPTVVPIAVVYRKDLFKRDGSNPAVLRGYGAYGAITSTSKLTLEFRWDPSCISLLDRGFVLGAAFVRGGGDASNEWWDAGRLEHKRNSFLDFISCAKYLFELKITSPSKLAIRGASAGGLLVGTVLNMEPTICKSAILQVPFVDALNTMMDASIPLTVNEYEEWGNPQKKEIFDYISSYSPYDNIPTGDQFPNVLVTTSLTDKRVNYWEPMKYMAKLRHEQHGNSVFLASCKSVAGHKGTNAQDESIINAYLISTLQ</sequence>
<gene>
    <name evidence="9" type="ORF">HK103_007279</name>
</gene>
<feature type="domain" description="Peptidase S9A N-terminal" evidence="8">
    <location>
        <begin position="8"/>
        <end position="403"/>
    </location>
</feature>
<comment type="similarity">
    <text evidence="1 6">Belongs to the peptidase S9A family.</text>
</comment>
<dbReference type="PANTHER" id="PTHR11757:SF19">
    <property type="entry name" value="PROLYL ENDOPEPTIDASE-LIKE"/>
    <property type="match status" value="1"/>
</dbReference>
<accession>A0AAD5UCC5</accession>
<evidence type="ECO:0000259" key="8">
    <source>
        <dbReference type="Pfam" id="PF02897"/>
    </source>
</evidence>
<dbReference type="Pfam" id="PF00326">
    <property type="entry name" value="Peptidase_S9"/>
    <property type="match status" value="1"/>
</dbReference>
<dbReference type="InterPro" id="IPR023302">
    <property type="entry name" value="Pept_S9A_N"/>
</dbReference>
<dbReference type="Pfam" id="PF02897">
    <property type="entry name" value="Peptidase_S9_N"/>
    <property type="match status" value="1"/>
</dbReference>
<dbReference type="EC" id="3.4.21.-" evidence="6"/>
<dbReference type="Gene3D" id="3.40.50.1820">
    <property type="entry name" value="alpha/beta hydrolase"/>
    <property type="match status" value="1"/>
</dbReference>
<dbReference type="Gene3D" id="2.130.10.120">
    <property type="entry name" value="Prolyl oligopeptidase, N-terminal domain"/>
    <property type="match status" value="1"/>
</dbReference>
<keyword evidence="10" id="KW-1185">Reference proteome</keyword>
<dbReference type="SUPFAM" id="SSF50993">
    <property type="entry name" value="Peptidase/esterase 'gauge' domain"/>
    <property type="match status" value="1"/>
</dbReference>
<evidence type="ECO:0000256" key="5">
    <source>
        <dbReference type="ARBA" id="ARBA00045448"/>
    </source>
</evidence>
<dbReference type="InterPro" id="IPR051543">
    <property type="entry name" value="Serine_Peptidase_S9A"/>
</dbReference>
<dbReference type="Proteomes" id="UP001210925">
    <property type="component" value="Unassembled WGS sequence"/>
</dbReference>
<protein>
    <recommendedName>
        <fullName evidence="6">Prolyl endopeptidase</fullName>
        <ecNumber evidence="6">3.4.21.-</ecNumber>
    </recommendedName>
</protein>
<evidence type="ECO:0000256" key="2">
    <source>
        <dbReference type="ARBA" id="ARBA00022670"/>
    </source>
</evidence>
<dbReference type="GO" id="GO:0004252">
    <property type="term" value="F:serine-type endopeptidase activity"/>
    <property type="evidence" value="ECO:0007669"/>
    <property type="project" value="UniProtKB-UniRule"/>
</dbReference>
<dbReference type="SUPFAM" id="SSF53474">
    <property type="entry name" value="alpha/beta-Hydrolases"/>
    <property type="match status" value="1"/>
</dbReference>
<evidence type="ECO:0000256" key="6">
    <source>
        <dbReference type="RuleBase" id="RU368024"/>
    </source>
</evidence>
<dbReference type="AlphaFoldDB" id="A0AAD5UCC5"/>
<comment type="caution">
    <text evidence="9">The sequence shown here is derived from an EMBL/GenBank/DDBJ whole genome shotgun (WGS) entry which is preliminary data.</text>
</comment>
<evidence type="ECO:0000313" key="9">
    <source>
        <dbReference type="EMBL" id="KAJ3254309.1"/>
    </source>
</evidence>
<name>A0AAD5UCC5_9FUNG</name>
<evidence type="ECO:0000313" key="10">
    <source>
        <dbReference type="Proteomes" id="UP001210925"/>
    </source>
</evidence>